<gene>
    <name evidence="1" type="ORF">E2C01_033600</name>
</gene>
<sequence>MVLLGRFEGDGGLAGGLVTWEVRCPGGVSQEEGMRTGASWGNEAKARCLCQKFLGERSSLRLKLSRVGGWHRGRSSVDIFLFSGMVWCRSTLPFCIPYLHSFLRAELPAVYSALKE</sequence>
<organism evidence="1 2">
    <name type="scientific">Portunus trituberculatus</name>
    <name type="common">Swimming crab</name>
    <name type="synonym">Neptunus trituberculatus</name>
    <dbReference type="NCBI Taxonomy" id="210409"/>
    <lineage>
        <taxon>Eukaryota</taxon>
        <taxon>Metazoa</taxon>
        <taxon>Ecdysozoa</taxon>
        <taxon>Arthropoda</taxon>
        <taxon>Crustacea</taxon>
        <taxon>Multicrustacea</taxon>
        <taxon>Malacostraca</taxon>
        <taxon>Eumalacostraca</taxon>
        <taxon>Eucarida</taxon>
        <taxon>Decapoda</taxon>
        <taxon>Pleocyemata</taxon>
        <taxon>Brachyura</taxon>
        <taxon>Eubrachyura</taxon>
        <taxon>Portunoidea</taxon>
        <taxon>Portunidae</taxon>
        <taxon>Portuninae</taxon>
        <taxon>Portunus</taxon>
    </lineage>
</organism>
<name>A0A5B7F3C9_PORTR</name>
<protein>
    <submittedName>
        <fullName evidence="1">Uncharacterized protein</fullName>
    </submittedName>
</protein>
<accession>A0A5B7F3C9</accession>
<evidence type="ECO:0000313" key="2">
    <source>
        <dbReference type="Proteomes" id="UP000324222"/>
    </source>
</evidence>
<reference evidence="1 2" key="1">
    <citation type="submission" date="2019-05" db="EMBL/GenBank/DDBJ databases">
        <title>Another draft genome of Portunus trituberculatus and its Hox gene families provides insights of decapod evolution.</title>
        <authorList>
            <person name="Jeong J.-H."/>
            <person name="Song I."/>
            <person name="Kim S."/>
            <person name="Choi T."/>
            <person name="Kim D."/>
            <person name="Ryu S."/>
            <person name="Kim W."/>
        </authorList>
    </citation>
    <scope>NUCLEOTIDE SEQUENCE [LARGE SCALE GENOMIC DNA]</scope>
    <source>
        <tissue evidence="1">Muscle</tissue>
    </source>
</reference>
<evidence type="ECO:0000313" key="1">
    <source>
        <dbReference type="EMBL" id="MPC40047.1"/>
    </source>
</evidence>
<dbReference type="Proteomes" id="UP000324222">
    <property type="component" value="Unassembled WGS sequence"/>
</dbReference>
<comment type="caution">
    <text evidence="1">The sequence shown here is derived from an EMBL/GenBank/DDBJ whole genome shotgun (WGS) entry which is preliminary data.</text>
</comment>
<dbReference type="EMBL" id="VSRR010004561">
    <property type="protein sequence ID" value="MPC40047.1"/>
    <property type="molecule type" value="Genomic_DNA"/>
</dbReference>
<proteinExistence type="predicted"/>
<keyword evidence="2" id="KW-1185">Reference proteome</keyword>
<dbReference type="AlphaFoldDB" id="A0A5B7F3C9"/>